<evidence type="ECO:0000313" key="1">
    <source>
        <dbReference type="EMBL" id="KND99432.1"/>
    </source>
</evidence>
<accession>A0A0L0NZ47</accession>
<organism evidence="1 2">
    <name type="scientific">Candidozyma auris</name>
    <name type="common">Yeast</name>
    <name type="synonym">Candida auris</name>
    <dbReference type="NCBI Taxonomy" id="498019"/>
    <lineage>
        <taxon>Eukaryota</taxon>
        <taxon>Fungi</taxon>
        <taxon>Dikarya</taxon>
        <taxon>Ascomycota</taxon>
        <taxon>Saccharomycotina</taxon>
        <taxon>Pichiomycetes</taxon>
        <taxon>Metschnikowiaceae</taxon>
        <taxon>Candidozyma</taxon>
    </lineage>
</organism>
<evidence type="ECO:0000313" key="2">
    <source>
        <dbReference type="Proteomes" id="UP000037122"/>
    </source>
</evidence>
<proteinExistence type="predicted"/>
<reference evidence="2" key="1">
    <citation type="journal article" date="2015" name="BMC Genomics">
        <title>Draft genome of a commonly misdiagnosed multidrug resistant pathogen Candida auris.</title>
        <authorList>
            <person name="Chatterjee S."/>
            <person name="Alampalli S.V."/>
            <person name="Nageshan R.K."/>
            <person name="Chettiar S.T."/>
            <person name="Joshi S."/>
            <person name="Tatu U.S."/>
        </authorList>
    </citation>
    <scope>NUCLEOTIDE SEQUENCE [LARGE SCALE GENOMIC DNA]</scope>
    <source>
        <strain evidence="2">6684</strain>
    </source>
</reference>
<dbReference type="Proteomes" id="UP000037122">
    <property type="component" value="Unassembled WGS sequence"/>
</dbReference>
<dbReference type="AlphaFoldDB" id="A0A0L0NZ47"/>
<protein>
    <submittedName>
        <fullName evidence="1">Uncharacterized protein</fullName>
    </submittedName>
</protein>
<name>A0A0L0NZ47_CANAR</name>
<dbReference type="EMBL" id="LGST01000023">
    <property type="protein sequence ID" value="KND99432.1"/>
    <property type="molecule type" value="Genomic_DNA"/>
</dbReference>
<gene>
    <name evidence="1" type="ORF">QG37_03567</name>
</gene>
<sequence>MEFYGSIISQNTGAEMAAKWLQERKLSSQRIDMITLQLKIQNVRVEMSLGLR</sequence>
<dbReference type="VEuPathDB" id="FungiDB:QG37_03567"/>
<comment type="caution">
    <text evidence="1">The sequence shown here is derived from an EMBL/GenBank/DDBJ whole genome shotgun (WGS) entry which is preliminary data.</text>
</comment>